<dbReference type="GO" id="GO:0008506">
    <property type="term" value="F:sucrose:proton symporter activity"/>
    <property type="evidence" value="ECO:0007669"/>
    <property type="project" value="TreeGrafter"/>
</dbReference>
<evidence type="ECO:0000313" key="8">
    <source>
        <dbReference type="Proteomes" id="UP000179807"/>
    </source>
</evidence>
<feature type="transmembrane region" description="Helical" evidence="6">
    <location>
        <begin position="66"/>
        <end position="87"/>
    </location>
</feature>
<feature type="transmembrane region" description="Helical" evidence="6">
    <location>
        <begin position="472"/>
        <end position="494"/>
    </location>
</feature>
<dbReference type="OrthoDB" id="28755at2759"/>
<dbReference type="Proteomes" id="UP000179807">
    <property type="component" value="Unassembled WGS sequence"/>
</dbReference>
<feature type="transmembrane region" description="Helical" evidence="6">
    <location>
        <begin position="325"/>
        <end position="346"/>
    </location>
</feature>
<dbReference type="PANTHER" id="PTHR19432">
    <property type="entry name" value="SUGAR TRANSPORTER"/>
    <property type="match status" value="1"/>
</dbReference>
<dbReference type="InterPro" id="IPR036259">
    <property type="entry name" value="MFS_trans_sf"/>
</dbReference>
<dbReference type="PANTHER" id="PTHR19432:SF26">
    <property type="entry name" value="MAJOR FACILITATOR SUPERFAMILY (MFS) PROFILE DOMAIN-CONTAINING PROTEIN"/>
    <property type="match status" value="1"/>
</dbReference>
<reference evidence="7" key="1">
    <citation type="submission" date="2016-10" db="EMBL/GenBank/DDBJ databases">
        <authorList>
            <person name="Benchimol M."/>
            <person name="Almeida L.G."/>
            <person name="Vasconcelos A.T."/>
            <person name="Perreira-Neves A."/>
            <person name="Rosa I.A."/>
            <person name="Tasca T."/>
            <person name="Bogo M.R."/>
            <person name="de Souza W."/>
        </authorList>
    </citation>
    <scope>NUCLEOTIDE SEQUENCE [LARGE SCALE GENOMIC DNA]</scope>
    <source>
        <strain evidence="7">K</strain>
    </source>
</reference>
<dbReference type="EMBL" id="MLAK01000519">
    <property type="protein sequence ID" value="OHT13448.1"/>
    <property type="molecule type" value="Genomic_DNA"/>
</dbReference>
<dbReference type="GeneID" id="94833595"/>
<feature type="transmembrane region" description="Helical" evidence="6">
    <location>
        <begin position="172"/>
        <end position="197"/>
    </location>
</feature>
<feature type="transmembrane region" description="Helical" evidence="6">
    <location>
        <begin position="35"/>
        <end position="54"/>
    </location>
</feature>
<organism evidence="7 8">
    <name type="scientific">Tritrichomonas foetus</name>
    <dbReference type="NCBI Taxonomy" id="1144522"/>
    <lineage>
        <taxon>Eukaryota</taxon>
        <taxon>Metamonada</taxon>
        <taxon>Parabasalia</taxon>
        <taxon>Tritrichomonadida</taxon>
        <taxon>Tritrichomonadidae</taxon>
        <taxon>Tritrichomonas</taxon>
    </lineage>
</organism>
<dbReference type="SUPFAM" id="SSF103473">
    <property type="entry name" value="MFS general substrate transporter"/>
    <property type="match status" value="1"/>
</dbReference>
<sequence>MTRSFTEITNEFPGYDDLSTEKRWIPLHLREKLSIFRIISICSSMFAFQVAYSVGNSLCTPIMTRLGANSALISVIWMSGPISGFFVQPILGVFSDKCRLKMGRRRPFMIIGLFGILIGFSLLYCIDLLSNNNTIKIIIFALVMLETYISINILQGSSRSLVGDLIPLHQQILATTISSTLISLASVITNLIGGLNISTRISLKLSSTLNSDDNNNTVSSITKFFIGISEEQFIFLVGLILIIITVTITLISATEERIYRQAEKRDNPIKEIFLVVKAMPKPIFRISIVYFFSWMAYYPFLIGVTDFFGKDIYHADPNSGEYMEGVSFGMLVLAVSSGLALLYSPFQNLTIKTFGLKLTFAFSQILVTVCLFLIIILLKTLKNSGVDDDIKWILMGVLSPTGIAFTIFNSIPFAIVKLSIPTNPPLFNDGNENGNDKTGVYMGVLNCFAVVGQQLSNFLLNSGFGLLFNDKAPVLSIGGVFSFIAAIMCVFIILPDRKRSSKLIDPLEPLAPKTNPDF</sequence>
<dbReference type="AlphaFoldDB" id="A0A1J4KR92"/>
<dbReference type="Gene3D" id="1.20.1250.20">
    <property type="entry name" value="MFS general substrate transporter like domains"/>
    <property type="match status" value="2"/>
</dbReference>
<name>A0A1J4KR92_9EUKA</name>
<feature type="transmembrane region" description="Helical" evidence="6">
    <location>
        <begin position="390"/>
        <end position="418"/>
    </location>
</feature>
<evidence type="ECO:0000256" key="6">
    <source>
        <dbReference type="SAM" id="Phobius"/>
    </source>
</evidence>
<dbReference type="VEuPathDB" id="TrichDB:TRFO_16300"/>
<keyword evidence="5 6" id="KW-0472">Membrane</keyword>
<proteinExistence type="predicted"/>
<feature type="transmembrane region" description="Helical" evidence="6">
    <location>
        <begin position="439"/>
        <end position="460"/>
    </location>
</feature>
<keyword evidence="8" id="KW-1185">Reference proteome</keyword>
<keyword evidence="4 6" id="KW-1133">Transmembrane helix</keyword>
<accession>A0A1J4KR92</accession>
<evidence type="ECO:0000256" key="2">
    <source>
        <dbReference type="ARBA" id="ARBA00022448"/>
    </source>
</evidence>
<feature type="transmembrane region" description="Helical" evidence="6">
    <location>
        <begin position="358"/>
        <end position="378"/>
    </location>
</feature>
<evidence type="ECO:0000313" key="7">
    <source>
        <dbReference type="EMBL" id="OHT13448.1"/>
    </source>
</evidence>
<keyword evidence="2" id="KW-0813">Transport</keyword>
<comment type="subcellular location">
    <subcellularLocation>
        <location evidence="1">Membrane</location>
        <topology evidence="1">Multi-pass membrane protein</topology>
    </subcellularLocation>
</comment>
<evidence type="ECO:0000256" key="1">
    <source>
        <dbReference type="ARBA" id="ARBA00004141"/>
    </source>
</evidence>
<feature type="transmembrane region" description="Helical" evidence="6">
    <location>
        <begin position="108"/>
        <end position="129"/>
    </location>
</feature>
<protein>
    <submittedName>
        <fullName evidence="7">Major facilitator superfamily transporter</fullName>
    </submittedName>
</protein>
<feature type="transmembrane region" description="Helical" evidence="6">
    <location>
        <begin position="283"/>
        <end position="305"/>
    </location>
</feature>
<keyword evidence="3 6" id="KW-0812">Transmembrane</keyword>
<feature type="transmembrane region" description="Helical" evidence="6">
    <location>
        <begin position="233"/>
        <end position="254"/>
    </location>
</feature>
<gene>
    <name evidence="7" type="ORF">TRFO_16300</name>
</gene>
<feature type="transmembrane region" description="Helical" evidence="6">
    <location>
        <begin position="135"/>
        <end position="151"/>
    </location>
</feature>
<dbReference type="GO" id="GO:0016020">
    <property type="term" value="C:membrane"/>
    <property type="evidence" value="ECO:0007669"/>
    <property type="project" value="UniProtKB-SubCell"/>
</dbReference>
<evidence type="ECO:0000256" key="4">
    <source>
        <dbReference type="ARBA" id="ARBA00022989"/>
    </source>
</evidence>
<evidence type="ECO:0000256" key="3">
    <source>
        <dbReference type="ARBA" id="ARBA00022692"/>
    </source>
</evidence>
<comment type="caution">
    <text evidence="7">The sequence shown here is derived from an EMBL/GenBank/DDBJ whole genome shotgun (WGS) entry which is preliminary data.</text>
</comment>
<evidence type="ECO:0000256" key="5">
    <source>
        <dbReference type="ARBA" id="ARBA00023136"/>
    </source>
</evidence>
<dbReference type="Pfam" id="PF13347">
    <property type="entry name" value="MFS_2"/>
    <property type="match status" value="1"/>
</dbReference>
<dbReference type="RefSeq" id="XP_068366584.1">
    <property type="nucleotide sequence ID" value="XM_068498891.1"/>
</dbReference>